<dbReference type="UniPathway" id="UPA00070">
    <property type="reaction ID" value="UER00117"/>
</dbReference>
<evidence type="ECO:0000256" key="2">
    <source>
        <dbReference type="ARBA" id="ARBA00010286"/>
    </source>
</evidence>
<sequence length="427" mass="46267">MAKRLLIRGGTVVDPSLGLNGRADILIEGSTVVKVEKEIPKAEAEEVLDVGGLIVAPGFIDLHSHLREPGQEWKEDIESGSHAAVAGGITSVCCMANTDPVNDNPVVTRYIVERAEEVGLCDVFPVGAITKGLKGEELAEIGLMVKAGIVAISDDGETPKDSKVLRNAMDYARSLGIPVFTHSEDKTLSEGGHMNEGELSSLLGIPGMPPEAEEIGTVRDLIVAKLTGVHIHVCHVSTEGALKAIEAAKREGVRVSCEITPHHFTLTEEAVREFDTNAKMCPPLRSKRDVEACREALKNGVADVIATDHAPHSEDEKLVEFCKAPFGIIGFQTMLPLSLELVRKGYLSLEEMVRKLSLNPAKIINRNDIGTLKPGARANVAIFDPDETFTLTREEIRSKSVNTPFLNKTLRGRVKFTVYNGKIVFKS</sequence>
<dbReference type="GO" id="GO:0004038">
    <property type="term" value="F:allantoinase activity"/>
    <property type="evidence" value="ECO:0007669"/>
    <property type="project" value="TreeGrafter"/>
</dbReference>
<evidence type="ECO:0000313" key="10">
    <source>
        <dbReference type="EMBL" id="ADU97293.1"/>
    </source>
</evidence>
<feature type="binding site" evidence="7">
    <location>
        <position position="312"/>
    </location>
    <ligand>
        <name>substrate</name>
    </ligand>
</feature>
<dbReference type="Pfam" id="PF07969">
    <property type="entry name" value="Amidohydro_3"/>
    <property type="match status" value="1"/>
</dbReference>
<name>E8T3N6_THEA1</name>
<keyword evidence="11" id="KW-1185">Reference proteome</keyword>
<dbReference type="HOGENOM" id="CLU_015572_1_0_0"/>
<dbReference type="Gene3D" id="3.20.20.140">
    <property type="entry name" value="Metal-dependent hydrolases"/>
    <property type="match status" value="1"/>
</dbReference>
<feature type="binding site" evidence="7">
    <location>
        <begin position="326"/>
        <end position="327"/>
    </location>
    <ligand>
        <name>substrate</name>
    </ligand>
</feature>
<dbReference type="PROSITE" id="PS00483">
    <property type="entry name" value="DIHYDROOROTASE_2"/>
    <property type="match status" value="1"/>
</dbReference>
<accession>E8T3N6</accession>
<dbReference type="PANTHER" id="PTHR43668:SF2">
    <property type="entry name" value="ALLANTOINASE"/>
    <property type="match status" value="1"/>
</dbReference>
<comment type="pathway">
    <text evidence="7">Pyrimidine metabolism; UMP biosynthesis via de novo pathway; (S)-dihydroorotate from bicarbonate: step 3/3.</text>
</comment>
<dbReference type="PANTHER" id="PTHR43668">
    <property type="entry name" value="ALLANTOINASE"/>
    <property type="match status" value="1"/>
</dbReference>
<feature type="active site" evidence="7">
    <location>
        <position position="308"/>
    </location>
</feature>
<dbReference type="HAMAP" id="MF_00220_B">
    <property type="entry name" value="PyrC_classI_B"/>
    <property type="match status" value="1"/>
</dbReference>
<evidence type="ECO:0000259" key="8">
    <source>
        <dbReference type="Pfam" id="PF07969"/>
    </source>
</evidence>
<organism evidence="10 11">
    <name type="scientific">Thermovibrio ammonificans (strain DSM 15698 / JCM 12110 / HB-1)</name>
    <dbReference type="NCBI Taxonomy" id="648996"/>
    <lineage>
        <taxon>Bacteria</taxon>
        <taxon>Pseudomonadati</taxon>
        <taxon>Aquificota</taxon>
        <taxon>Aquificia</taxon>
        <taxon>Desulfurobacteriales</taxon>
        <taxon>Desulfurobacteriaceae</taxon>
        <taxon>Thermovibrio</taxon>
    </lineage>
</organism>
<dbReference type="AlphaFoldDB" id="E8T3N6"/>
<evidence type="ECO:0000256" key="6">
    <source>
        <dbReference type="ARBA" id="ARBA00022975"/>
    </source>
</evidence>
<feature type="binding site" evidence="7">
    <location>
        <position position="308"/>
    </location>
    <ligand>
        <name>Zn(2+)</name>
        <dbReference type="ChEBI" id="CHEBI:29105"/>
        <label>1</label>
    </ligand>
</feature>
<comment type="function">
    <text evidence="1 7">Catalyzes the reversible cyclization of carbamoyl aspartate to dihydroorotate.</text>
</comment>
<dbReference type="SUPFAM" id="SSF51338">
    <property type="entry name" value="Composite domain of metallo-dependent hydrolases"/>
    <property type="match status" value="1"/>
</dbReference>
<dbReference type="Proteomes" id="UP000006362">
    <property type="component" value="Chromosome"/>
</dbReference>
<dbReference type="SUPFAM" id="SSF51556">
    <property type="entry name" value="Metallo-dependent hydrolases"/>
    <property type="match status" value="1"/>
</dbReference>
<keyword evidence="5 7" id="KW-0862">Zinc</keyword>
<dbReference type="NCBIfam" id="TIGR00857">
    <property type="entry name" value="pyrC_multi"/>
    <property type="match status" value="1"/>
</dbReference>
<feature type="binding site" evidence="7">
    <location>
        <position position="63"/>
    </location>
    <ligand>
        <name>Zn(2+)</name>
        <dbReference type="ChEBI" id="CHEBI:29105"/>
        <label>1</label>
    </ligand>
</feature>
<feature type="domain" description="Dihydroorotase catalytic" evidence="9">
    <location>
        <begin position="54"/>
        <end position="239"/>
    </location>
</feature>
<dbReference type="OrthoDB" id="9765462at2"/>
<dbReference type="eggNOG" id="COG0044">
    <property type="taxonomic scope" value="Bacteria"/>
</dbReference>
<keyword evidence="3 7" id="KW-0479">Metal-binding</keyword>
<dbReference type="InterPro" id="IPR013108">
    <property type="entry name" value="Amidohydro_3"/>
</dbReference>
<dbReference type="InterPro" id="IPR011059">
    <property type="entry name" value="Metal-dep_hydrolase_composite"/>
</dbReference>
<gene>
    <name evidence="7" type="primary">pyrC</name>
    <name evidence="10" type="ordered locus">Theam_1330</name>
</gene>
<dbReference type="GO" id="GO:0044205">
    <property type="term" value="P:'de novo' UMP biosynthetic process"/>
    <property type="evidence" value="ECO:0007669"/>
    <property type="project" value="UniProtKB-UniRule"/>
</dbReference>
<dbReference type="GO" id="GO:0008270">
    <property type="term" value="F:zinc ion binding"/>
    <property type="evidence" value="ECO:0007669"/>
    <property type="project" value="UniProtKB-UniRule"/>
</dbReference>
<evidence type="ECO:0000256" key="5">
    <source>
        <dbReference type="ARBA" id="ARBA00022833"/>
    </source>
</evidence>
<dbReference type="EMBL" id="CP002444">
    <property type="protein sequence ID" value="ADU97293.1"/>
    <property type="molecule type" value="Genomic_DNA"/>
</dbReference>
<evidence type="ECO:0000256" key="7">
    <source>
        <dbReference type="HAMAP-Rule" id="MF_00220"/>
    </source>
</evidence>
<comment type="catalytic activity">
    <reaction evidence="7">
        <text>(S)-dihydroorotate + H2O = N-carbamoyl-L-aspartate + H(+)</text>
        <dbReference type="Rhea" id="RHEA:24296"/>
        <dbReference type="ChEBI" id="CHEBI:15377"/>
        <dbReference type="ChEBI" id="CHEBI:15378"/>
        <dbReference type="ChEBI" id="CHEBI:30864"/>
        <dbReference type="ChEBI" id="CHEBI:32814"/>
        <dbReference type="EC" id="3.5.2.3"/>
    </reaction>
</comment>
<comment type="caution">
    <text evidence="7">Lacks conserved residue(s) required for the propagation of feature annotation.</text>
</comment>
<dbReference type="InterPro" id="IPR024403">
    <property type="entry name" value="DHOase_cat"/>
</dbReference>
<comment type="similarity">
    <text evidence="2 7">Belongs to the metallo-dependent hydrolases superfamily. DHOase family. Class I DHOase subfamily.</text>
</comment>
<protein>
    <recommendedName>
        <fullName evidence="7">Dihydroorotase</fullName>
        <shortName evidence="7">DHOase</shortName>
        <ecNumber evidence="7">3.5.2.3</ecNumber>
    </recommendedName>
</protein>
<dbReference type="GO" id="GO:0004151">
    <property type="term" value="F:dihydroorotase activity"/>
    <property type="evidence" value="ECO:0007669"/>
    <property type="project" value="UniProtKB-UniRule"/>
</dbReference>
<dbReference type="GO" id="GO:0005737">
    <property type="term" value="C:cytoplasm"/>
    <property type="evidence" value="ECO:0007669"/>
    <property type="project" value="TreeGrafter"/>
</dbReference>
<feature type="binding site" evidence="7">
    <location>
        <begin position="65"/>
        <end position="67"/>
    </location>
    <ligand>
        <name>substrate</name>
    </ligand>
</feature>
<dbReference type="STRING" id="648996.Theam_1330"/>
<evidence type="ECO:0000256" key="4">
    <source>
        <dbReference type="ARBA" id="ARBA00022801"/>
    </source>
</evidence>
<keyword evidence="6 7" id="KW-0665">Pyrimidine biosynthesis</keyword>
<dbReference type="InterPro" id="IPR050138">
    <property type="entry name" value="DHOase/Allantoinase_Hydrolase"/>
</dbReference>
<feature type="binding site" evidence="7">
    <location>
        <position position="155"/>
    </location>
    <ligand>
        <name>Zn(2+)</name>
        <dbReference type="ChEBI" id="CHEBI:29105"/>
        <label>2</label>
    </ligand>
</feature>
<dbReference type="KEGG" id="tam:Theam_1330"/>
<dbReference type="InterPro" id="IPR004722">
    <property type="entry name" value="DHOase"/>
</dbReference>
<evidence type="ECO:0000256" key="1">
    <source>
        <dbReference type="ARBA" id="ARBA00002368"/>
    </source>
</evidence>
<feature type="binding site" evidence="7">
    <location>
        <position position="182"/>
    </location>
    <ligand>
        <name>Zn(2+)</name>
        <dbReference type="ChEBI" id="CHEBI:29105"/>
        <label>2</label>
    </ligand>
</feature>
<keyword evidence="4 7" id="KW-0378">Hydrolase</keyword>
<feature type="binding site" evidence="7">
    <location>
        <position position="65"/>
    </location>
    <ligand>
        <name>Zn(2+)</name>
        <dbReference type="ChEBI" id="CHEBI:29105"/>
        <label>1</label>
    </ligand>
</feature>
<feature type="binding site" evidence="7">
    <location>
        <position position="235"/>
    </location>
    <ligand>
        <name>Zn(2+)</name>
        <dbReference type="ChEBI" id="CHEBI:29105"/>
        <label>2</label>
    </ligand>
</feature>
<evidence type="ECO:0000259" key="9">
    <source>
        <dbReference type="Pfam" id="PF12890"/>
    </source>
</evidence>
<dbReference type="CDD" id="cd01317">
    <property type="entry name" value="DHOase_IIa"/>
    <property type="match status" value="1"/>
</dbReference>
<dbReference type="InterPro" id="IPR032466">
    <property type="entry name" value="Metal_Hydrolase"/>
</dbReference>
<reference evidence="10" key="1">
    <citation type="submission" date="2011-01" db="EMBL/GenBank/DDBJ databases">
        <title>Complete sequence of chromosome of Thermovibrio ammonificans HB-1.</title>
        <authorList>
            <consortium name="US DOE Joint Genome Institute"/>
            <person name="Lucas S."/>
            <person name="Copeland A."/>
            <person name="Lapidus A."/>
            <person name="Cheng J.-F."/>
            <person name="Goodwin L."/>
            <person name="Pitluck S."/>
            <person name="Davenport K."/>
            <person name="Detter J.C."/>
            <person name="Han C."/>
            <person name="Tapia R."/>
            <person name="Land M."/>
            <person name="Hauser L."/>
            <person name="Kyrpides N."/>
            <person name="Ivanova N."/>
            <person name="Ovchinnikova G."/>
            <person name="Vetriani C."/>
            <person name="Woyke T."/>
        </authorList>
    </citation>
    <scope>NUCLEOTIDE SEQUENCE [LARGE SCALE GENOMIC DNA]</scope>
    <source>
        <strain evidence="10">HB-1</strain>
    </source>
</reference>
<proteinExistence type="inferred from homology"/>
<dbReference type="EC" id="3.5.2.3" evidence="7"/>
<comment type="cofactor">
    <cofactor evidence="7">
        <name>Zn(2+)</name>
        <dbReference type="ChEBI" id="CHEBI:29105"/>
    </cofactor>
    <text evidence="7">Binds 2 Zn(2+) ions per subunit.</text>
</comment>
<feature type="binding site" evidence="7">
    <location>
        <position position="97"/>
    </location>
    <ligand>
        <name>substrate</name>
    </ligand>
</feature>
<dbReference type="GO" id="GO:0006145">
    <property type="term" value="P:purine nucleobase catabolic process"/>
    <property type="evidence" value="ECO:0007669"/>
    <property type="project" value="TreeGrafter"/>
</dbReference>
<evidence type="ECO:0000313" key="11">
    <source>
        <dbReference type="Proteomes" id="UP000006362"/>
    </source>
</evidence>
<dbReference type="Pfam" id="PF12890">
    <property type="entry name" value="DHOase"/>
    <property type="match status" value="1"/>
</dbReference>
<dbReference type="RefSeq" id="WP_013538079.1">
    <property type="nucleotide sequence ID" value="NC_014926.1"/>
</dbReference>
<dbReference type="InterPro" id="IPR002195">
    <property type="entry name" value="Dihydroorotase_CS"/>
</dbReference>
<dbReference type="Gene3D" id="2.30.40.10">
    <property type="entry name" value="Urease, subunit C, domain 1"/>
    <property type="match status" value="1"/>
</dbReference>
<feature type="domain" description="Amidohydrolase 3" evidence="8">
    <location>
        <begin position="242"/>
        <end position="425"/>
    </location>
</feature>
<evidence type="ECO:0000256" key="3">
    <source>
        <dbReference type="ARBA" id="ARBA00022723"/>
    </source>
</evidence>
<feature type="binding site" evidence="7">
    <location>
        <position position="155"/>
    </location>
    <ligand>
        <name>Zn(2+)</name>
        <dbReference type="ChEBI" id="CHEBI:29105"/>
        <label>1</label>
    </ligand>
</feature>